<dbReference type="InterPro" id="IPR051973">
    <property type="entry name" value="tRNA_Anticodon_Mtase-Reg"/>
</dbReference>
<dbReference type="InterPro" id="IPR001680">
    <property type="entry name" value="WD40_rpt"/>
</dbReference>
<evidence type="ECO:0000256" key="5">
    <source>
        <dbReference type="ARBA" id="ARBA00022737"/>
    </source>
</evidence>
<dbReference type="EMBL" id="HBGJ01019768">
    <property type="protein sequence ID" value="CAD9254430.1"/>
    <property type="molecule type" value="Transcribed_RNA"/>
</dbReference>
<proteinExistence type="inferred from homology"/>
<evidence type="ECO:0000256" key="3">
    <source>
        <dbReference type="ARBA" id="ARBA00022574"/>
    </source>
</evidence>
<dbReference type="InterPro" id="IPR015943">
    <property type="entry name" value="WD40/YVTN_repeat-like_dom_sf"/>
</dbReference>
<comment type="subcellular location">
    <subcellularLocation>
        <location evidence="1">Cytoplasm</location>
    </subcellularLocation>
</comment>
<evidence type="ECO:0000313" key="9">
    <source>
        <dbReference type="EMBL" id="CAD9254433.1"/>
    </source>
</evidence>
<sequence>MGGVPDDLKARGCALALSPDDAVLAAATVDGRLGVFDADPAAAAASAPPALRLAADANCGRIMEMWFQAERSIVLNTPEHEAVIFDIREDGLAARQRFVIDSPRAHLACTSALHGFGSGLGERRLLYFGSTRGKIYAFERGGPGGGPGGGGGEGDATTDDEPTRELASVLAHPGGAVTSLTLLPSGRVVSLGHDGCLREFFLRRSGGGGFVKTLTYSFLGCSVPSFLAFRASEVPRGIARCQAGAAFVGGFQGDRFTVWDVAGARQVASFPAGGARRAHSCAFEPEGRLAFACAAPKALSPQHVALLSHARGYEEGGGLGLDPSRSFGVGFHGRVVPTVASSLLPDGRLLVMTGSEDHNVKLFELAGARTERPGCLPCLGDRKTSSSFAAVATLQPHVAAVRASQLVQSPGADYVLCATAGGKLAATLSAWFPALPAQQGLDTFKLREDVAQDHRAISLDMAAAGRTNPNPKDGAPVDSYFMVAGDSEGYLAAQALTVCCEPRGEGLDPFVELQRRSGGTLNAERSPVLCLKIVTVPGGLLVFAGNTKGNVNVFGVDGAVGELQHLPSLTTQAHDMGVNALDAAPAGPGAVVVVTGGDDQGVSVMRVAFEGAAPSSFEFAVATARFSGRSSSALKGVSVFAASASQFTVFSAGYDQRLSVWDLDLSAEAEPGAGLKAPPPEAGPGLACNLAWKAGRFLDVADVSSMSVARRGEAPGTRDTSAFVVAVAGVGLQLFEVST</sequence>
<evidence type="ECO:0000256" key="4">
    <source>
        <dbReference type="ARBA" id="ARBA00022694"/>
    </source>
</evidence>
<dbReference type="InterPro" id="IPR011047">
    <property type="entry name" value="Quinoprotein_ADH-like_sf"/>
</dbReference>
<keyword evidence="5" id="KW-0677">Repeat</keyword>
<evidence type="ECO:0000256" key="1">
    <source>
        <dbReference type="ARBA" id="ARBA00004496"/>
    </source>
</evidence>
<dbReference type="SMART" id="SM00320">
    <property type="entry name" value="WD40"/>
    <property type="match status" value="5"/>
</dbReference>
<dbReference type="SUPFAM" id="SSF50998">
    <property type="entry name" value="Quinoprotein alcohol dehydrogenase-like"/>
    <property type="match status" value="1"/>
</dbReference>
<dbReference type="EMBL" id="HBGJ01019771">
    <property type="protein sequence ID" value="CAD9254433.1"/>
    <property type="molecule type" value="Transcribed_RNA"/>
</dbReference>
<feature type="compositionally biased region" description="Gly residues" evidence="7">
    <location>
        <begin position="141"/>
        <end position="154"/>
    </location>
</feature>
<comment type="similarity">
    <text evidence="6">Belongs to the WD repeat WDR6 family.</text>
</comment>
<evidence type="ECO:0000256" key="7">
    <source>
        <dbReference type="SAM" id="MobiDB-lite"/>
    </source>
</evidence>
<dbReference type="GO" id="GO:0005737">
    <property type="term" value="C:cytoplasm"/>
    <property type="evidence" value="ECO:0007669"/>
    <property type="project" value="UniProtKB-SubCell"/>
</dbReference>
<keyword evidence="4" id="KW-0819">tRNA processing</keyword>
<protein>
    <recommendedName>
        <fullName evidence="10">Anaphase-promoting complex subunit 4 WD40 domain-containing protein</fullName>
    </recommendedName>
</protein>
<reference evidence="9" key="1">
    <citation type="submission" date="2021-01" db="EMBL/GenBank/DDBJ databases">
        <authorList>
            <person name="Corre E."/>
            <person name="Pelletier E."/>
            <person name="Niang G."/>
            <person name="Scheremetjew M."/>
            <person name="Finn R."/>
            <person name="Kale V."/>
            <person name="Holt S."/>
            <person name="Cochrane G."/>
            <person name="Meng A."/>
            <person name="Brown T."/>
            <person name="Cohen L."/>
        </authorList>
    </citation>
    <scope>NUCLEOTIDE SEQUENCE</scope>
    <source>
        <strain evidence="9">CCMP2877</strain>
    </source>
</reference>
<dbReference type="GO" id="GO:0030488">
    <property type="term" value="P:tRNA methylation"/>
    <property type="evidence" value="ECO:0007669"/>
    <property type="project" value="TreeGrafter"/>
</dbReference>
<keyword evidence="3" id="KW-0853">WD repeat</keyword>
<dbReference type="PANTHER" id="PTHR14344">
    <property type="entry name" value="WD REPEAT PROTEIN"/>
    <property type="match status" value="1"/>
</dbReference>
<organism evidence="9">
    <name type="scientific">Phaeomonas parva</name>
    <dbReference type="NCBI Taxonomy" id="124430"/>
    <lineage>
        <taxon>Eukaryota</taxon>
        <taxon>Sar</taxon>
        <taxon>Stramenopiles</taxon>
        <taxon>Ochrophyta</taxon>
        <taxon>Pinguiophyceae</taxon>
        <taxon>Pinguiochrysidales</taxon>
        <taxon>Pinguiochrysidaceae</taxon>
        <taxon>Phaeomonas</taxon>
    </lineage>
</organism>
<accession>A0A6U4G018</accession>
<evidence type="ECO:0000313" key="8">
    <source>
        <dbReference type="EMBL" id="CAD9254430.1"/>
    </source>
</evidence>
<dbReference type="Gene3D" id="2.130.10.10">
    <property type="entry name" value="YVTN repeat-like/Quinoprotein amine dehydrogenase"/>
    <property type="match status" value="3"/>
</dbReference>
<dbReference type="PANTHER" id="PTHR14344:SF3">
    <property type="entry name" value="WD REPEAT-CONTAINING PROTEIN 6"/>
    <property type="match status" value="1"/>
</dbReference>
<gene>
    <name evidence="8" type="ORF">PPAR1163_LOCUS12797</name>
    <name evidence="9" type="ORF">PPAR1163_LOCUS12800</name>
</gene>
<keyword evidence="2" id="KW-0963">Cytoplasm</keyword>
<name>A0A6U4G018_9STRA</name>
<feature type="region of interest" description="Disordered" evidence="7">
    <location>
        <begin position="139"/>
        <end position="162"/>
    </location>
</feature>
<evidence type="ECO:0000256" key="2">
    <source>
        <dbReference type="ARBA" id="ARBA00022490"/>
    </source>
</evidence>
<dbReference type="AlphaFoldDB" id="A0A6U4G018"/>
<evidence type="ECO:0008006" key="10">
    <source>
        <dbReference type="Google" id="ProtNLM"/>
    </source>
</evidence>
<evidence type="ECO:0000256" key="6">
    <source>
        <dbReference type="ARBA" id="ARBA00038255"/>
    </source>
</evidence>